<dbReference type="InterPro" id="IPR055189">
    <property type="entry name" value="RM44_endonuclase"/>
</dbReference>
<dbReference type="Pfam" id="PF22892">
    <property type="entry name" value="DSRM_MRPL44"/>
    <property type="match status" value="1"/>
</dbReference>
<feature type="domain" description="RNase III" evidence="9">
    <location>
        <begin position="75"/>
        <end position="207"/>
    </location>
</feature>
<keyword evidence="11" id="KW-1185">Reference proteome</keyword>
<dbReference type="SUPFAM" id="SSF69065">
    <property type="entry name" value="RNase III domain-like"/>
    <property type="match status" value="1"/>
</dbReference>
<evidence type="ECO:0000313" key="11">
    <source>
        <dbReference type="Proteomes" id="UP001497497"/>
    </source>
</evidence>
<dbReference type="InterPro" id="IPR036389">
    <property type="entry name" value="RNase_III_sf"/>
</dbReference>
<evidence type="ECO:0000256" key="2">
    <source>
        <dbReference type="ARBA" id="ARBA00022884"/>
    </source>
</evidence>
<organism evidence="10 11">
    <name type="scientific">Lymnaea stagnalis</name>
    <name type="common">Great pond snail</name>
    <name type="synonym">Helix stagnalis</name>
    <dbReference type="NCBI Taxonomy" id="6523"/>
    <lineage>
        <taxon>Eukaryota</taxon>
        <taxon>Metazoa</taxon>
        <taxon>Spiralia</taxon>
        <taxon>Lophotrochozoa</taxon>
        <taxon>Mollusca</taxon>
        <taxon>Gastropoda</taxon>
        <taxon>Heterobranchia</taxon>
        <taxon>Euthyneura</taxon>
        <taxon>Panpulmonata</taxon>
        <taxon>Hygrophila</taxon>
        <taxon>Lymnaeoidea</taxon>
        <taxon>Lymnaeidae</taxon>
        <taxon>Lymnaea</taxon>
    </lineage>
</organism>
<protein>
    <recommendedName>
        <fullName evidence="8">Large ribosomal subunit protein mL44</fullName>
    </recommendedName>
</protein>
<dbReference type="GO" id="GO:0070877">
    <property type="term" value="C:microprocessor complex"/>
    <property type="evidence" value="ECO:0007669"/>
    <property type="project" value="TreeGrafter"/>
</dbReference>
<evidence type="ECO:0000256" key="1">
    <source>
        <dbReference type="ARBA" id="ARBA00004173"/>
    </source>
</evidence>
<dbReference type="PROSITE" id="PS50142">
    <property type="entry name" value="RNASE_3_2"/>
    <property type="match status" value="1"/>
</dbReference>
<evidence type="ECO:0000256" key="5">
    <source>
        <dbReference type="ARBA" id="ARBA00023128"/>
    </source>
</evidence>
<dbReference type="AlphaFoldDB" id="A0AAV2I941"/>
<dbReference type="FunFam" id="3.30.160.20:FF:000037">
    <property type="entry name" value="39S ribosomal protein L44, mitochondrial"/>
    <property type="match status" value="1"/>
</dbReference>
<evidence type="ECO:0000256" key="6">
    <source>
        <dbReference type="ARBA" id="ARBA00023274"/>
    </source>
</evidence>
<dbReference type="GO" id="GO:0070125">
    <property type="term" value="P:mitochondrial translational elongation"/>
    <property type="evidence" value="ECO:0007669"/>
    <property type="project" value="TreeGrafter"/>
</dbReference>
<dbReference type="Gene3D" id="3.30.160.20">
    <property type="match status" value="1"/>
</dbReference>
<dbReference type="InterPro" id="IPR000999">
    <property type="entry name" value="RNase_III_dom"/>
</dbReference>
<evidence type="ECO:0000313" key="10">
    <source>
        <dbReference type="EMBL" id="CAL1542288.1"/>
    </source>
</evidence>
<comment type="caution">
    <text evidence="10">The sequence shown here is derived from an EMBL/GenBank/DDBJ whole genome shotgun (WGS) entry which is preliminary data.</text>
</comment>
<keyword evidence="4" id="KW-0689">Ribosomal protein</keyword>
<dbReference type="PANTHER" id="PTHR11207:SF5">
    <property type="entry name" value="LARGE RIBOSOMAL SUBUNIT PROTEIN ML44"/>
    <property type="match status" value="1"/>
</dbReference>
<comment type="similarity">
    <text evidence="7">Belongs to the ribonuclease III family. Mitochondrion-specific ribosomal protein mL44 subfamily.</text>
</comment>
<accession>A0AAV2I941</accession>
<evidence type="ECO:0000256" key="7">
    <source>
        <dbReference type="ARBA" id="ARBA00024034"/>
    </source>
</evidence>
<dbReference type="Gene3D" id="1.10.1520.10">
    <property type="entry name" value="Ribonuclease III domain"/>
    <property type="match status" value="1"/>
</dbReference>
<name>A0AAV2I941_LYMST</name>
<reference evidence="10 11" key="1">
    <citation type="submission" date="2024-04" db="EMBL/GenBank/DDBJ databases">
        <authorList>
            <consortium name="Genoscope - CEA"/>
            <person name="William W."/>
        </authorList>
    </citation>
    <scope>NUCLEOTIDE SEQUENCE [LARGE SCALE GENOMIC DNA]</scope>
</reference>
<dbReference type="InterPro" id="IPR044444">
    <property type="entry name" value="Ribosomal_mL44_DSRM_metazoa"/>
</dbReference>
<dbReference type="GO" id="GO:0003725">
    <property type="term" value="F:double-stranded RNA binding"/>
    <property type="evidence" value="ECO:0007669"/>
    <property type="project" value="InterPro"/>
</dbReference>
<evidence type="ECO:0000256" key="8">
    <source>
        <dbReference type="ARBA" id="ARBA00035187"/>
    </source>
</evidence>
<dbReference type="GO" id="GO:0004525">
    <property type="term" value="F:ribonuclease III activity"/>
    <property type="evidence" value="ECO:0007669"/>
    <property type="project" value="InterPro"/>
</dbReference>
<proteinExistence type="inferred from homology"/>
<dbReference type="SUPFAM" id="SSF54768">
    <property type="entry name" value="dsRNA-binding domain-like"/>
    <property type="match status" value="1"/>
</dbReference>
<dbReference type="SMART" id="SM00535">
    <property type="entry name" value="RIBOc"/>
    <property type="match status" value="1"/>
</dbReference>
<evidence type="ECO:0000256" key="3">
    <source>
        <dbReference type="ARBA" id="ARBA00022946"/>
    </source>
</evidence>
<dbReference type="EMBL" id="CAXITT010000479">
    <property type="protein sequence ID" value="CAL1542288.1"/>
    <property type="molecule type" value="Genomic_DNA"/>
</dbReference>
<dbReference type="Proteomes" id="UP001497497">
    <property type="component" value="Unassembled WGS sequence"/>
</dbReference>
<dbReference type="CDD" id="cd19874">
    <property type="entry name" value="DSRM_MRPL44"/>
    <property type="match status" value="1"/>
</dbReference>
<gene>
    <name evidence="10" type="ORF">GSLYS_00015882001</name>
</gene>
<dbReference type="Pfam" id="PF22935">
    <property type="entry name" value="RM44_endonuclase"/>
    <property type="match status" value="1"/>
</dbReference>
<comment type="subcellular location">
    <subcellularLocation>
        <location evidence="1">Mitochondrion</location>
    </subcellularLocation>
</comment>
<keyword evidence="5" id="KW-0496">Mitochondrion</keyword>
<evidence type="ECO:0000259" key="9">
    <source>
        <dbReference type="PROSITE" id="PS50142"/>
    </source>
</evidence>
<dbReference type="PANTHER" id="PTHR11207">
    <property type="entry name" value="RIBONUCLEASE III"/>
    <property type="match status" value="1"/>
</dbReference>
<dbReference type="CDD" id="cd00593">
    <property type="entry name" value="RIBOc"/>
    <property type="match status" value="1"/>
</dbReference>
<evidence type="ECO:0000256" key="4">
    <source>
        <dbReference type="ARBA" id="ARBA00022980"/>
    </source>
</evidence>
<keyword evidence="3" id="KW-0809">Transit peptide</keyword>
<keyword evidence="6" id="KW-0687">Ribonucleoprotein</keyword>
<keyword evidence="2" id="KW-0694">RNA-binding</keyword>
<sequence length="354" mass="40704">MASSIVRTCMNIRANVVGVRGAALILNYVPRRNHNRYEMKYRREMYIRRLEVGPEKERRRSEWINWNYDCEIFAFGKRLSEDLSESVLRQAFVQSSYIEREKQKRKELGIDTDVMSFQLQDNGELAEKGSELLSSYIKVYLRNMYPYMFEEGVSSIHDYLVSEQMLSYIAKHIGCEDLVLSEDFPVKSSTLSQTFKAVVGAVLKDKGQERAECFVRDFVLPQLISKDINELWELINPMGLLSAVLALIGKGPPEPRLLWKSATNTIMSLYWVGIYSDKQLIGKSPGETVTIAEEMAAREALKKLMKTDDSRSPLILGRMADNLKLDYKRVNVSAEEVTRKHFSNEDRHNNTATS</sequence>
<dbReference type="GO" id="GO:0006396">
    <property type="term" value="P:RNA processing"/>
    <property type="evidence" value="ECO:0007669"/>
    <property type="project" value="InterPro"/>
</dbReference>
<dbReference type="GO" id="GO:0005762">
    <property type="term" value="C:mitochondrial large ribosomal subunit"/>
    <property type="evidence" value="ECO:0007669"/>
    <property type="project" value="TreeGrafter"/>
</dbReference>